<gene>
    <name evidence="2" type="ORF">SCLCIDRAFT_1216914</name>
</gene>
<organism evidence="2 3">
    <name type="scientific">Scleroderma citrinum Foug A</name>
    <dbReference type="NCBI Taxonomy" id="1036808"/>
    <lineage>
        <taxon>Eukaryota</taxon>
        <taxon>Fungi</taxon>
        <taxon>Dikarya</taxon>
        <taxon>Basidiomycota</taxon>
        <taxon>Agaricomycotina</taxon>
        <taxon>Agaricomycetes</taxon>
        <taxon>Agaricomycetidae</taxon>
        <taxon>Boletales</taxon>
        <taxon>Sclerodermatineae</taxon>
        <taxon>Sclerodermataceae</taxon>
        <taxon>Scleroderma</taxon>
    </lineage>
</organism>
<sequence>MSGPSAWVSLRVGGGAVPLSCRGGGHHYYNVDGQQYNNADHHKPLTPPSCNQQHDNDIHSHLQPMATTLAHHLAPPRHLQKHTT</sequence>
<dbReference type="Proteomes" id="UP000053989">
    <property type="component" value="Unassembled WGS sequence"/>
</dbReference>
<evidence type="ECO:0000313" key="2">
    <source>
        <dbReference type="EMBL" id="KIM60312.1"/>
    </source>
</evidence>
<dbReference type="HOGENOM" id="CLU_2528803_0_0_1"/>
<protein>
    <submittedName>
        <fullName evidence="2">Uncharacterized protein</fullName>
    </submittedName>
</protein>
<evidence type="ECO:0000256" key="1">
    <source>
        <dbReference type="SAM" id="MobiDB-lite"/>
    </source>
</evidence>
<feature type="region of interest" description="Disordered" evidence="1">
    <location>
        <begin position="35"/>
        <end position="57"/>
    </location>
</feature>
<dbReference type="InParanoid" id="A0A0C3A6C8"/>
<dbReference type="AlphaFoldDB" id="A0A0C3A6C8"/>
<proteinExistence type="predicted"/>
<evidence type="ECO:0000313" key="3">
    <source>
        <dbReference type="Proteomes" id="UP000053989"/>
    </source>
</evidence>
<reference evidence="3" key="2">
    <citation type="submission" date="2015-01" db="EMBL/GenBank/DDBJ databases">
        <title>Evolutionary Origins and Diversification of the Mycorrhizal Mutualists.</title>
        <authorList>
            <consortium name="DOE Joint Genome Institute"/>
            <consortium name="Mycorrhizal Genomics Consortium"/>
            <person name="Kohler A."/>
            <person name="Kuo A."/>
            <person name="Nagy L.G."/>
            <person name="Floudas D."/>
            <person name="Copeland A."/>
            <person name="Barry K.W."/>
            <person name="Cichocki N."/>
            <person name="Veneault-Fourrey C."/>
            <person name="LaButti K."/>
            <person name="Lindquist E.A."/>
            <person name="Lipzen A."/>
            <person name="Lundell T."/>
            <person name="Morin E."/>
            <person name="Murat C."/>
            <person name="Riley R."/>
            <person name="Ohm R."/>
            <person name="Sun H."/>
            <person name="Tunlid A."/>
            <person name="Henrissat B."/>
            <person name="Grigoriev I.V."/>
            <person name="Hibbett D.S."/>
            <person name="Martin F."/>
        </authorList>
    </citation>
    <scope>NUCLEOTIDE SEQUENCE [LARGE SCALE GENOMIC DNA]</scope>
    <source>
        <strain evidence="3">Foug A</strain>
    </source>
</reference>
<dbReference type="EMBL" id="KN822063">
    <property type="protein sequence ID" value="KIM60312.1"/>
    <property type="molecule type" value="Genomic_DNA"/>
</dbReference>
<reference evidence="2 3" key="1">
    <citation type="submission" date="2014-04" db="EMBL/GenBank/DDBJ databases">
        <authorList>
            <consortium name="DOE Joint Genome Institute"/>
            <person name="Kuo A."/>
            <person name="Kohler A."/>
            <person name="Nagy L.G."/>
            <person name="Floudas D."/>
            <person name="Copeland A."/>
            <person name="Barry K.W."/>
            <person name="Cichocki N."/>
            <person name="Veneault-Fourrey C."/>
            <person name="LaButti K."/>
            <person name="Lindquist E.A."/>
            <person name="Lipzen A."/>
            <person name="Lundell T."/>
            <person name="Morin E."/>
            <person name="Murat C."/>
            <person name="Sun H."/>
            <person name="Tunlid A."/>
            <person name="Henrissat B."/>
            <person name="Grigoriev I.V."/>
            <person name="Hibbett D.S."/>
            <person name="Martin F."/>
            <person name="Nordberg H.P."/>
            <person name="Cantor M.N."/>
            <person name="Hua S.X."/>
        </authorList>
    </citation>
    <scope>NUCLEOTIDE SEQUENCE [LARGE SCALE GENOMIC DNA]</scope>
    <source>
        <strain evidence="2 3">Foug A</strain>
    </source>
</reference>
<accession>A0A0C3A6C8</accession>
<keyword evidence="3" id="KW-1185">Reference proteome</keyword>
<name>A0A0C3A6C8_9AGAM</name>